<dbReference type="InterPro" id="IPR001867">
    <property type="entry name" value="OmpR/PhoB-type_DNA-bd"/>
</dbReference>
<proteinExistence type="predicted"/>
<keyword evidence="2" id="KW-1133">Transmembrane helix</keyword>
<evidence type="ECO:0000259" key="3">
    <source>
        <dbReference type="SMART" id="SM00862"/>
    </source>
</evidence>
<reference evidence="5" key="1">
    <citation type="submission" date="2017-09" db="EMBL/GenBank/DDBJ databases">
        <authorList>
            <person name="Varghese N."/>
            <person name="Submissions S."/>
        </authorList>
    </citation>
    <scope>NUCLEOTIDE SEQUENCE [LARGE SCALE GENOMIC DNA]</scope>
    <source>
        <strain evidence="5">JKS000234</strain>
    </source>
</reference>
<name>A0A286BWB5_9GAMM</name>
<evidence type="ECO:0000256" key="1">
    <source>
        <dbReference type="ARBA" id="ARBA00023125"/>
    </source>
</evidence>
<dbReference type="InterPro" id="IPR016032">
    <property type="entry name" value="Sig_transdc_resp-reg_C-effctor"/>
</dbReference>
<dbReference type="GO" id="GO:0000160">
    <property type="term" value="P:phosphorelay signal transduction system"/>
    <property type="evidence" value="ECO:0007669"/>
    <property type="project" value="InterPro"/>
</dbReference>
<sequence>MMRYTLNACLIFDAVDGTLTPCDSATSESHLSVTASTLLLFFLQNTGVVNRDEVLKRVWDDNGHTSSNSNLNQYLSMLRKTFRLYGVDNVIVSISRGNLQLNPAISVEVMTSSANLLPDIVINTPDTFSTADNFSLSTTFWYLASAILLSLAFLLMIFTFYDGLAASAITLTHLHQEQCELSVEEEMLATFNQTAYVKNFNTVRKNLNVECLPGRKFIFFYGDKLQKQGLGRVFLAHCAKQRGNDFSYCDSYFYYSWNPT</sequence>
<dbReference type="Gene3D" id="1.10.10.10">
    <property type="entry name" value="Winged helix-like DNA-binding domain superfamily/Winged helix DNA-binding domain"/>
    <property type="match status" value="1"/>
</dbReference>
<dbReference type="Proteomes" id="UP000219271">
    <property type="component" value="Unassembled WGS sequence"/>
</dbReference>
<organism evidence="4 5">
    <name type="scientific">Candidatus Pantoea floridensis</name>
    <dbReference type="NCBI Taxonomy" id="1938870"/>
    <lineage>
        <taxon>Bacteria</taxon>
        <taxon>Pseudomonadati</taxon>
        <taxon>Pseudomonadota</taxon>
        <taxon>Gammaproteobacteria</taxon>
        <taxon>Enterobacterales</taxon>
        <taxon>Erwiniaceae</taxon>
        <taxon>Pantoea</taxon>
    </lineage>
</organism>
<dbReference type="SUPFAM" id="SSF46894">
    <property type="entry name" value="C-terminal effector domain of the bipartite response regulators"/>
    <property type="match status" value="1"/>
</dbReference>
<feature type="transmembrane region" description="Helical" evidence="2">
    <location>
        <begin position="140"/>
        <end position="161"/>
    </location>
</feature>
<evidence type="ECO:0000313" key="5">
    <source>
        <dbReference type="Proteomes" id="UP000219271"/>
    </source>
</evidence>
<gene>
    <name evidence="4" type="ORF">SAMN06273570_2844</name>
</gene>
<feature type="domain" description="OmpR/PhoB-type" evidence="3">
    <location>
        <begin position="27"/>
        <end position="101"/>
    </location>
</feature>
<evidence type="ECO:0000313" key="4">
    <source>
        <dbReference type="EMBL" id="SOD38429.1"/>
    </source>
</evidence>
<dbReference type="GO" id="GO:0006355">
    <property type="term" value="P:regulation of DNA-templated transcription"/>
    <property type="evidence" value="ECO:0007669"/>
    <property type="project" value="InterPro"/>
</dbReference>
<accession>A0A286BWB5</accession>
<keyword evidence="2" id="KW-0472">Membrane</keyword>
<dbReference type="InterPro" id="IPR036388">
    <property type="entry name" value="WH-like_DNA-bd_sf"/>
</dbReference>
<dbReference type="AlphaFoldDB" id="A0A286BWB5"/>
<dbReference type="GO" id="GO:0003677">
    <property type="term" value="F:DNA binding"/>
    <property type="evidence" value="ECO:0007669"/>
    <property type="project" value="UniProtKB-KW"/>
</dbReference>
<keyword evidence="1 4" id="KW-0238">DNA-binding</keyword>
<protein>
    <submittedName>
        <fullName evidence="4">DNA-binding winged helix-turn-helix (WHTH) domain-containing protein</fullName>
    </submittedName>
</protein>
<keyword evidence="2" id="KW-0812">Transmembrane</keyword>
<dbReference type="EMBL" id="OCMY01000001">
    <property type="protein sequence ID" value="SOD38429.1"/>
    <property type="molecule type" value="Genomic_DNA"/>
</dbReference>
<dbReference type="SMART" id="SM00862">
    <property type="entry name" value="Trans_reg_C"/>
    <property type="match status" value="1"/>
</dbReference>
<dbReference type="Pfam" id="PF00486">
    <property type="entry name" value="Trans_reg_C"/>
    <property type="match status" value="1"/>
</dbReference>
<keyword evidence="5" id="KW-1185">Reference proteome</keyword>
<evidence type="ECO:0000256" key="2">
    <source>
        <dbReference type="SAM" id="Phobius"/>
    </source>
</evidence>